<dbReference type="InterPro" id="IPR017896">
    <property type="entry name" value="4Fe4S_Fe-S-bd"/>
</dbReference>
<dbReference type="Gene3D" id="3.30.70.20">
    <property type="match status" value="1"/>
</dbReference>
<evidence type="ECO:0000256" key="3">
    <source>
        <dbReference type="ARBA" id="ARBA00023004"/>
    </source>
</evidence>
<feature type="region of interest" description="Disordered" evidence="5">
    <location>
        <begin position="303"/>
        <end position="325"/>
    </location>
</feature>
<dbReference type="InterPro" id="IPR050572">
    <property type="entry name" value="Fe-S_Ferredoxin"/>
</dbReference>
<dbReference type="Pfam" id="PF13237">
    <property type="entry name" value="Fer4_10"/>
    <property type="match status" value="1"/>
</dbReference>
<evidence type="ECO:0000256" key="1">
    <source>
        <dbReference type="ARBA" id="ARBA00022485"/>
    </source>
</evidence>
<evidence type="ECO:0000256" key="4">
    <source>
        <dbReference type="ARBA" id="ARBA00023014"/>
    </source>
</evidence>
<feature type="compositionally biased region" description="Low complexity" evidence="5">
    <location>
        <begin position="303"/>
        <end position="316"/>
    </location>
</feature>
<dbReference type="PROSITE" id="PS00198">
    <property type="entry name" value="4FE4S_FER_1"/>
    <property type="match status" value="2"/>
</dbReference>
<organism evidence="7 8">
    <name type="scientific">Leisingera aquaemixtae</name>
    <dbReference type="NCBI Taxonomy" id="1396826"/>
    <lineage>
        <taxon>Bacteria</taxon>
        <taxon>Pseudomonadati</taxon>
        <taxon>Pseudomonadota</taxon>
        <taxon>Alphaproteobacteria</taxon>
        <taxon>Rhodobacterales</taxon>
        <taxon>Roseobacteraceae</taxon>
        <taxon>Leisingera</taxon>
    </lineage>
</organism>
<sequence length="325" mass="33473">MGEICADILEGQTADGHPPHYICFCRRPETPSCNARHAPRGRPALLDVASRSCELPLMALCRAAHQRKHETGRAQVLILYEVEPVVPEAVDLPPPAEAAADVIPVLVCCVQKIGHADLLHALACGFDVIHLQSCAGAAGLAQQERQVELAHVLGGLGRILLFGDGGTLARRLEAGIFPFASVSPDVLAVGSRRDTARASAAALLPAKAGNIALPEQAPYGAVSLDADRCTHCSSCVWVCPSDALSLTEAGGALSFVESLCFQCGLCVSICPQRALRMAPGMDLSAAAVLPHLLDGTAEGCGSAAGAEAGPAEAQPASLPPVLPAG</sequence>
<dbReference type="GO" id="GO:0046872">
    <property type="term" value="F:metal ion binding"/>
    <property type="evidence" value="ECO:0007669"/>
    <property type="project" value="UniProtKB-KW"/>
</dbReference>
<feature type="domain" description="4Fe-4S ferredoxin-type" evidence="6">
    <location>
        <begin position="251"/>
        <end position="280"/>
    </location>
</feature>
<dbReference type="PROSITE" id="PS51379">
    <property type="entry name" value="4FE4S_FER_2"/>
    <property type="match status" value="2"/>
</dbReference>
<evidence type="ECO:0000259" key="6">
    <source>
        <dbReference type="PROSITE" id="PS51379"/>
    </source>
</evidence>
<dbReference type="Proteomes" id="UP000051326">
    <property type="component" value="Unassembled WGS sequence"/>
</dbReference>
<evidence type="ECO:0000313" key="8">
    <source>
        <dbReference type="Proteomes" id="UP000051326"/>
    </source>
</evidence>
<proteinExistence type="predicted"/>
<dbReference type="SUPFAM" id="SSF54862">
    <property type="entry name" value="4Fe-4S ferredoxins"/>
    <property type="match status" value="1"/>
</dbReference>
<dbReference type="AlphaFoldDB" id="A0A0P1HC44"/>
<keyword evidence="1" id="KW-0004">4Fe-4S</keyword>
<protein>
    <submittedName>
        <fullName evidence="7">NADH-plastoquinone oxidoreductase subunit</fullName>
    </submittedName>
</protein>
<name>A0A0P1HC44_9RHOB</name>
<dbReference type="STRING" id="1396826.PHA8399_03293"/>
<keyword evidence="4" id="KW-0411">Iron-sulfur</keyword>
<dbReference type="GO" id="GO:0051539">
    <property type="term" value="F:4 iron, 4 sulfur cluster binding"/>
    <property type="evidence" value="ECO:0007669"/>
    <property type="project" value="UniProtKB-KW"/>
</dbReference>
<dbReference type="PANTHER" id="PTHR43687">
    <property type="entry name" value="ADENYLYLSULFATE REDUCTASE, BETA SUBUNIT"/>
    <property type="match status" value="1"/>
</dbReference>
<dbReference type="InterPro" id="IPR017900">
    <property type="entry name" value="4Fe4S_Fe_S_CS"/>
</dbReference>
<evidence type="ECO:0000256" key="5">
    <source>
        <dbReference type="SAM" id="MobiDB-lite"/>
    </source>
</evidence>
<dbReference type="PANTHER" id="PTHR43687:SF4">
    <property type="entry name" value="BLR5484 PROTEIN"/>
    <property type="match status" value="1"/>
</dbReference>
<keyword evidence="2" id="KW-0479">Metal-binding</keyword>
<evidence type="ECO:0000256" key="2">
    <source>
        <dbReference type="ARBA" id="ARBA00022723"/>
    </source>
</evidence>
<dbReference type="EMBL" id="CYSR01000030">
    <property type="protein sequence ID" value="CUI01152.1"/>
    <property type="molecule type" value="Genomic_DNA"/>
</dbReference>
<reference evidence="7 8" key="1">
    <citation type="submission" date="2015-09" db="EMBL/GenBank/DDBJ databases">
        <authorList>
            <consortium name="Swine Surveillance"/>
        </authorList>
    </citation>
    <scope>NUCLEOTIDE SEQUENCE [LARGE SCALE GENOMIC DNA]</scope>
    <source>
        <strain evidence="7 8">CECT 8399</strain>
    </source>
</reference>
<keyword evidence="3" id="KW-0408">Iron</keyword>
<accession>A0A0P1HC44</accession>
<feature type="domain" description="4Fe-4S ferredoxin-type" evidence="6">
    <location>
        <begin position="220"/>
        <end position="249"/>
    </location>
</feature>
<evidence type="ECO:0000313" key="7">
    <source>
        <dbReference type="EMBL" id="CUI01152.1"/>
    </source>
</evidence>
<gene>
    <name evidence="7" type="ORF">PHA8399_03293</name>
</gene>